<dbReference type="InterPro" id="IPR013103">
    <property type="entry name" value="RVT_2"/>
</dbReference>
<proteinExistence type="predicted"/>
<dbReference type="Proteomes" id="UP000290288">
    <property type="component" value="Unassembled WGS sequence"/>
</dbReference>
<reference evidence="3 4" key="1">
    <citation type="submission" date="2019-01" db="EMBL/GenBank/DDBJ databases">
        <title>Draft genome sequence of Psathyrella aberdarensis IHI B618.</title>
        <authorList>
            <person name="Buettner E."/>
            <person name="Kellner H."/>
        </authorList>
    </citation>
    <scope>NUCLEOTIDE SEQUENCE [LARGE SCALE GENOMIC DNA]</scope>
    <source>
        <strain evidence="3 4">IHI B618</strain>
    </source>
</reference>
<evidence type="ECO:0000313" key="3">
    <source>
        <dbReference type="EMBL" id="RXW15700.1"/>
    </source>
</evidence>
<protein>
    <recommendedName>
        <fullName evidence="2">Reverse transcriptase Ty1/copia-type domain-containing protein</fullName>
    </recommendedName>
</protein>
<name>A0A4Q2D844_9AGAR</name>
<gene>
    <name evidence="3" type="ORF">EST38_g10156</name>
</gene>
<feature type="domain" description="Reverse transcriptase Ty1/copia-type" evidence="2">
    <location>
        <begin position="201"/>
        <end position="359"/>
    </location>
</feature>
<evidence type="ECO:0000256" key="1">
    <source>
        <dbReference type="SAM" id="MobiDB-lite"/>
    </source>
</evidence>
<feature type="region of interest" description="Disordered" evidence="1">
    <location>
        <begin position="57"/>
        <end position="104"/>
    </location>
</feature>
<sequence>MVFVGFVEGSKVIRYYDTKKRNIKVSRNIAFNKNQELKEVEIPGLGLEEGKVTMEQQILPNPPDNKSQTGKQPDMRPQTPPPRESNFDESLLPHGDAEPPQQPLRSLCERTRTIDYKKAGNPDACTSATTAIDRERTRQLHEARKEKEENRTLFSKVLMEDVKGDDVTLPRTIQEALEGPEKEHWLKAILEELGNLEKMGTWDLEDLPPGREAVGCKWVFTKKRDEKGNIIHYKARLVAQGFSQKPGMDFDLDGTYAPVMRLEMLRACLALSAIKKLITFQLDVVGAYLNGRLDEEIYMKQPPGFDDKSGQVCRLHRLLYGLKQAGNVWNKEFNATMKEIGFSQLKSDYCCYIRRDSSNSSPLGRRYPWFYDLE</sequence>
<dbReference type="EMBL" id="SDEE01000522">
    <property type="protein sequence ID" value="RXW15700.1"/>
    <property type="molecule type" value="Genomic_DNA"/>
</dbReference>
<accession>A0A4Q2D844</accession>
<organism evidence="3 4">
    <name type="scientific">Candolleomyces aberdarensis</name>
    <dbReference type="NCBI Taxonomy" id="2316362"/>
    <lineage>
        <taxon>Eukaryota</taxon>
        <taxon>Fungi</taxon>
        <taxon>Dikarya</taxon>
        <taxon>Basidiomycota</taxon>
        <taxon>Agaricomycotina</taxon>
        <taxon>Agaricomycetes</taxon>
        <taxon>Agaricomycetidae</taxon>
        <taxon>Agaricales</taxon>
        <taxon>Agaricineae</taxon>
        <taxon>Psathyrellaceae</taxon>
        <taxon>Candolleomyces</taxon>
    </lineage>
</organism>
<keyword evidence="4" id="KW-1185">Reference proteome</keyword>
<dbReference type="AlphaFoldDB" id="A0A4Q2D844"/>
<evidence type="ECO:0000313" key="4">
    <source>
        <dbReference type="Proteomes" id="UP000290288"/>
    </source>
</evidence>
<comment type="caution">
    <text evidence="3">The sequence shown here is derived from an EMBL/GenBank/DDBJ whole genome shotgun (WGS) entry which is preliminary data.</text>
</comment>
<dbReference type="Pfam" id="PF07727">
    <property type="entry name" value="RVT_2"/>
    <property type="match status" value="1"/>
</dbReference>
<dbReference type="InterPro" id="IPR043502">
    <property type="entry name" value="DNA/RNA_pol_sf"/>
</dbReference>
<dbReference type="OrthoDB" id="3059190at2759"/>
<dbReference type="SUPFAM" id="SSF56672">
    <property type="entry name" value="DNA/RNA polymerases"/>
    <property type="match status" value="1"/>
</dbReference>
<feature type="compositionally biased region" description="Polar residues" evidence="1">
    <location>
        <begin position="57"/>
        <end position="71"/>
    </location>
</feature>
<evidence type="ECO:0000259" key="2">
    <source>
        <dbReference type="Pfam" id="PF07727"/>
    </source>
</evidence>
<dbReference type="STRING" id="2316362.A0A4Q2D844"/>